<reference evidence="1" key="1">
    <citation type="submission" date="2021-02" db="EMBL/GenBank/DDBJ databases">
        <authorList>
            <person name="Dougan E. K."/>
            <person name="Rhodes N."/>
            <person name="Thang M."/>
            <person name="Chan C."/>
        </authorList>
    </citation>
    <scope>NUCLEOTIDE SEQUENCE</scope>
</reference>
<evidence type="ECO:0000313" key="2">
    <source>
        <dbReference type="Proteomes" id="UP000654075"/>
    </source>
</evidence>
<dbReference type="OrthoDB" id="432412at2759"/>
<dbReference type="EMBL" id="CAJNNV010032885">
    <property type="protein sequence ID" value="CAE8641361.1"/>
    <property type="molecule type" value="Genomic_DNA"/>
</dbReference>
<gene>
    <name evidence="1" type="ORF">PGLA1383_LOCUS56026</name>
</gene>
<dbReference type="AlphaFoldDB" id="A0A813HVJ4"/>
<sequence length="380" mass="40293">MADGWPLLVDELAETCCQGVELKSPEAIAKIFALHAGTADGQEQLRDRLLLLPSPLRGGSLKLQFELHAPMWRLEAVSPEAAMESGRTLLCSLRVSLPSGYPFCAQKPEASIGGGIDVELAAPGSLGREAMKAVSRSAHLQAAQLRAESSATGAPLRVIQGLVGWVQGTEMHELAAACVCPSRSRSADEGRVRAFVRFHHVQSLMKRTYMRMWAEDLGVAALLAVGQPGMLLAEGPESSLRAFLERAMKTVHWGPTPARLVFSSPASSIPVAARAKSLRSSSVLAAPGLEEVSDVFPGAIVPGGAYNGRNSINYMKLAQELASIGLVAASEELQGLARSAFAHSDGRVQEASDGSGWVGYAEAEPKLQRGVAVQLQAQQQ</sequence>
<comment type="caution">
    <text evidence="1">The sequence shown here is derived from an EMBL/GenBank/DDBJ whole genome shotgun (WGS) entry which is preliminary data.</text>
</comment>
<proteinExistence type="predicted"/>
<evidence type="ECO:0000313" key="1">
    <source>
        <dbReference type="EMBL" id="CAE8641361.1"/>
    </source>
</evidence>
<keyword evidence="2" id="KW-1185">Reference proteome</keyword>
<organism evidence="1 2">
    <name type="scientific">Polarella glacialis</name>
    <name type="common">Dinoflagellate</name>
    <dbReference type="NCBI Taxonomy" id="89957"/>
    <lineage>
        <taxon>Eukaryota</taxon>
        <taxon>Sar</taxon>
        <taxon>Alveolata</taxon>
        <taxon>Dinophyceae</taxon>
        <taxon>Suessiales</taxon>
        <taxon>Suessiaceae</taxon>
        <taxon>Polarella</taxon>
    </lineage>
</organism>
<accession>A0A813HVJ4</accession>
<name>A0A813HVJ4_POLGL</name>
<dbReference type="Proteomes" id="UP000654075">
    <property type="component" value="Unassembled WGS sequence"/>
</dbReference>
<protein>
    <submittedName>
        <fullName evidence="1">Uncharacterized protein</fullName>
    </submittedName>
</protein>